<gene>
    <name evidence="2" type="ORF">PIB30_074830</name>
</gene>
<dbReference type="EMBL" id="JASCZI010091560">
    <property type="protein sequence ID" value="MED6150690.1"/>
    <property type="molecule type" value="Genomic_DNA"/>
</dbReference>
<reference evidence="2 3" key="1">
    <citation type="journal article" date="2023" name="Plants (Basel)">
        <title>Bridging the Gap: Combining Genomics and Transcriptomics Approaches to Understand Stylosanthes scabra, an Orphan Legume from the Brazilian Caatinga.</title>
        <authorList>
            <person name="Ferreira-Neto J.R.C."/>
            <person name="da Silva M.D."/>
            <person name="Binneck E."/>
            <person name="de Melo N.F."/>
            <person name="da Silva R.H."/>
            <person name="de Melo A.L.T.M."/>
            <person name="Pandolfi V."/>
            <person name="Bustamante F.O."/>
            <person name="Brasileiro-Vidal A.C."/>
            <person name="Benko-Iseppon A.M."/>
        </authorList>
    </citation>
    <scope>NUCLEOTIDE SEQUENCE [LARGE SCALE GENOMIC DNA]</scope>
    <source>
        <tissue evidence="2">Leaves</tissue>
    </source>
</reference>
<evidence type="ECO:0000256" key="1">
    <source>
        <dbReference type="SAM" id="MobiDB-lite"/>
    </source>
</evidence>
<keyword evidence="3" id="KW-1185">Reference proteome</keyword>
<comment type="caution">
    <text evidence="2">The sequence shown here is derived from an EMBL/GenBank/DDBJ whole genome shotgun (WGS) entry which is preliminary data.</text>
</comment>
<accession>A0ABU6TPF1</accession>
<feature type="compositionally biased region" description="Polar residues" evidence="1">
    <location>
        <begin position="90"/>
        <end position="103"/>
    </location>
</feature>
<feature type="compositionally biased region" description="Basic and acidic residues" evidence="1">
    <location>
        <begin position="22"/>
        <end position="55"/>
    </location>
</feature>
<feature type="region of interest" description="Disordered" evidence="1">
    <location>
        <begin position="1"/>
        <end position="71"/>
    </location>
</feature>
<feature type="compositionally biased region" description="Gly residues" evidence="1">
    <location>
        <begin position="57"/>
        <end position="70"/>
    </location>
</feature>
<feature type="region of interest" description="Disordered" evidence="1">
    <location>
        <begin position="90"/>
        <end position="112"/>
    </location>
</feature>
<evidence type="ECO:0000313" key="2">
    <source>
        <dbReference type="EMBL" id="MED6150690.1"/>
    </source>
</evidence>
<feature type="non-terminal residue" evidence="2">
    <location>
        <position position="112"/>
    </location>
</feature>
<proteinExistence type="predicted"/>
<organism evidence="2 3">
    <name type="scientific">Stylosanthes scabra</name>
    <dbReference type="NCBI Taxonomy" id="79078"/>
    <lineage>
        <taxon>Eukaryota</taxon>
        <taxon>Viridiplantae</taxon>
        <taxon>Streptophyta</taxon>
        <taxon>Embryophyta</taxon>
        <taxon>Tracheophyta</taxon>
        <taxon>Spermatophyta</taxon>
        <taxon>Magnoliopsida</taxon>
        <taxon>eudicotyledons</taxon>
        <taxon>Gunneridae</taxon>
        <taxon>Pentapetalae</taxon>
        <taxon>rosids</taxon>
        <taxon>fabids</taxon>
        <taxon>Fabales</taxon>
        <taxon>Fabaceae</taxon>
        <taxon>Papilionoideae</taxon>
        <taxon>50 kb inversion clade</taxon>
        <taxon>dalbergioids sensu lato</taxon>
        <taxon>Dalbergieae</taxon>
        <taxon>Pterocarpus clade</taxon>
        <taxon>Stylosanthes</taxon>
    </lineage>
</organism>
<dbReference type="Proteomes" id="UP001341840">
    <property type="component" value="Unassembled WGS sequence"/>
</dbReference>
<evidence type="ECO:0000313" key="3">
    <source>
        <dbReference type="Proteomes" id="UP001341840"/>
    </source>
</evidence>
<protein>
    <submittedName>
        <fullName evidence="2">Uncharacterized protein</fullName>
    </submittedName>
</protein>
<sequence>MDTKRRTVGTEQSDEAGMMVRPSREQGRTARRLPGRERKAALAKQRLEGNGDSDRTLGGGSFVNGDGGIAGKNDGRTFFPFRRVSLSSQTLPSATAMASSMNNGGEVMESDG</sequence>
<name>A0ABU6TPF1_9FABA</name>